<evidence type="ECO:0000313" key="10">
    <source>
        <dbReference type="Proteomes" id="UP001403385"/>
    </source>
</evidence>
<evidence type="ECO:0000256" key="3">
    <source>
        <dbReference type="ARBA" id="ARBA00022842"/>
    </source>
</evidence>
<organism evidence="9 10">
    <name type="scientific">Rapidithrix thailandica</name>
    <dbReference type="NCBI Taxonomy" id="413964"/>
    <lineage>
        <taxon>Bacteria</taxon>
        <taxon>Pseudomonadati</taxon>
        <taxon>Bacteroidota</taxon>
        <taxon>Cytophagia</taxon>
        <taxon>Cytophagales</taxon>
        <taxon>Flammeovirgaceae</taxon>
        <taxon>Rapidithrix</taxon>
    </lineage>
</organism>
<dbReference type="Pfam" id="PF02746">
    <property type="entry name" value="MR_MLE_N"/>
    <property type="match status" value="1"/>
</dbReference>
<evidence type="ECO:0000259" key="8">
    <source>
        <dbReference type="SMART" id="SM00922"/>
    </source>
</evidence>
<comment type="similarity">
    <text evidence="1 7">Belongs to the mandelate racemase/muconate lactonizing enzyme family.</text>
</comment>
<feature type="active site" description="Proton acceptor; specific for (R)-substrate epimerization" evidence="5">
    <location>
        <position position="162"/>
    </location>
</feature>
<dbReference type="RefSeq" id="WP_346823999.1">
    <property type="nucleotide sequence ID" value="NZ_JBDKWZ010000020.1"/>
</dbReference>
<feature type="binding site" evidence="6">
    <location>
        <position position="216"/>
    </location>
    <ligand>
        <name>Mg(2+)</name>
        <dbReference type="ChEBI" id="CHEBI:18420"/>
    </ligand>
</feature>
<dbReference type="AlphaFoldDB" id="A0AAW9S213"/>
<dbReference type="SUPFAM" id="SSF54826">
    <property type="entry name" value="Enolase N-terminal domain-like"/>
    <property type="match status" value="1"/>
</dbReference>
<accession>A0AAW9S213</accession>
<dbReference type="Proteomes" id="UP001403385">
    <property type="component" value="Unassembled WGS sequence"/>
</dbReference>
<keyword evidence="10" id="KW-1185">Reference proteome</keyword>
<keyword evidence="3 6" id="KW-0460">Magnesium</keyword>
<evidence type="ECO:0000256" key="7">
    <source>
        <dbReference type="RuleBase" id="RU366006"/>
    </source>
</evidence>
<dbReference type="InterPro" id="IPR036849">
    <property type="entry name" value="Enolase-like_C_sf"/>
</dbReference>
<dbReference type="SFLD" id="SFLDF00009">
    <property type="entry name" value="o-succinylbenzoate_synthase"/>
    <property type="match status" value="1"/>
</dbReference>
<dbReference type="InterPro" id="IPR013342">
    <property type="entry name" value="Mandelate_racemase_C"/>
</dbReference>
<dbReference type="InterPro" id="IPR034603">
    <property type="entry name" value="Dipeptide_epimerase"/>
</dbReference>
<dbReference type="GO" id="GO:0016855">
    <property type="term" value="F:racemase and epimerase activity, acting on amino acids and derivatives"/>
    <property type="evidence" value="ECO:0007669"/>
    <property type="project" value="UniProtKB-UniRule"/>
</dbReference>
<dbReference type="FunFam" id="3.30.390.10:FF:000009">
    <property type="entry name" value="Hydrophobic dipeptide epimerase"/>
    <property type="match status" value="1"/>
</dbReference>
<feature type="binding site" evidence="6">
    <location>
        <position position="190"/>
    </location>
    <ligand>
        <name>Mg(2+)</name>
        <dbReference type="ChEBI" id="CHEBI:18420"/>
    </ligand>
</feature>
<dbReference type="CDD" id="cd03319">
    <property type="entry name" value="L-Ala-DL-Glu_epimerase"/>
    <property type="match status" value="1"/>
</dbReference>
<feature type="domain" description="Mandelate racemase/muconate lactonizing enzyme C-terminal" evidence="8">
    <location>
        <begin position="141"/>
        <end position="237"/>
    </location>
</feature>
<dbReference type="InterPro" id="IPR013341">
    <property type="entry name" value="Mandelate_racemase_N_dom"/>
</dbReference>
<name>A0AAW9S213_9BACT</name>
<dbReference type="PANTHER" id="PTHR48073:SF2">
    <property type="entry name" value="O-SUCCINYLBENZOATE SYNTHASE"/>
    <property type="match status" value="1"/>
</dbReference>
<dbReference type="GO" id="GO:0000287">
    <property type="term" value="F:magnesium ion binding"/>
    <property type="evidence" value="ECO:0007669"/>
    <property type="project" value="UniProtKB-ARBA"/>
</dbReference>
<gene>
    <name evidence="9" type="ORF">AAG747_25095</name>
</gene>
<dbReference type="SMART" id="SM00922">
    <property type="entry name" value="MR_MLE"/>
    <property type="match status" value="1"/>
</dbReference>
<protein>
    <recommendedName>
        <fullName evidence="7">Dipeptide epimerase</fullName>
        <ecNumber evidence="7">5.1.1.-</ecNumber>
    </recommendedName>
</protein>
<proteinExistence type="inferred from homology"/>
<comment type="caution">
    <text evidence="9">The sequence shown here is derived from an EMBL/GenBank/DDBJ whole genome shotgun (WGS) entry which is preliminary data.</text>
</comment>
<keyword evidence="2 6" id="KW-0479">Metal-binding</keyword>
<dbReference type="InterPro" id="IPR029065">
    <property type="entry name" value="Enolase_C-like"/>
</dbReference>
<dbReference type="PANTHER" id="PTHR48073">
    <property type="entry name" value="O-SUCCINYLBENZOATE SYNTHASE-RELATED"/>
    <property type="match status" value="1"/>
</dbReference>
<evidence type="ECO:0000256" key="5">
    <source>
        <dbReference type="PIRSR" id="PIRSR634603-1"/>
    </source>
</evidence>
<dbReference type="EMBL" id="JBDKWZ010000020">
    <property type="protein sequence ID" value="MEN7551219.1"/>
    <property type="molecule type" value="Genomic_DNA"/>
</dbReference>
<dbReference type="Gene3D" id="3.20.20.120">
    <property type="entry name" value="Enolase-like C-terminal domain"/>
    <property type="match status" value="1"/>
</dbReference>
<feature type="active site" description="Proton acceptor; specific for (S)-substrate epimerization" evidence="5">
    <location>
        <position position="266"/>
    </location>
</feature>
<evidence type="ECO:0000256" key="1">
    <source>
        <dbReference type="ARBA" id="ARBA00008031"/>
    </source>
</evidence>
<evidence type="ECO:0000313" key="9">
    <source>
        <dbReference type="EMBL" id="MEN7551219.1"/>
    </source>
</evidence>
<comment type="cofactor">
    <cofactor evidence="6 7">
        <name>Mg(2+)</name>
        <dbReference type="ChEBI" id="CHEBI:18420"/>
    </cofactor>
    <text evidence="6 7">Binds 1 Mg(2+) ion per subunit.</text>
</comment>
<evidence type="ECO:0000256" key="6">
    <source>
        <dbReference type="PIRSR" id="PIRSR634603-3"/>
    </source>
</evidence>
<reference evidence="9 10" key="1">
    <citation type="submission" date="2024-04" db="EMBL/GenBank/DDBJ databases">
        <title>Novel genus in family Flammeovirgaceae.</title>
        <authorList>
            <person name="Nguyen T.H."/>
            <person name="Vuong T.Q."/>
            <person name="Le H."/>
            <person name="Kim S.-G."/>
        </authorList>
    </citation>
    <scope>NUCLEOTIDE SEQUENCE [LARGE SCALE GENOMIC DNA]</scope>
    <source>
        <strain evidence="9 10">JCM 23209</strain>
    </source>
</reference>
<dbReference type="GO" id="GO:0006518">
    <property type="term" value="P:peptide metabolic process"/>
    <property type="evidence" value="ECO:0007669"/>
    <property type="project" value="UniProtKB-ARBA"/>
</dbReference>
<sequence>MKIKEIRAYKVNLDLTRPYTIAYKTISQVENVIVELELENGIMGMGASNPSKYVVDESVKEVANKLTSENLEWLRGRDIRQYQQHCYELGQQFQEAPGTWAALDIALHDAFAQYLGLPLYKFLGKKTKVLPTSITIGIMNVEDTLKEARDYVDQKFKILKVKLGNSLEEDIERIAKLRETFGTNIVLRIDANQGYTFEQLVDFYHKTQKYTLELIEQPLPVEATESLRNLEEEIKQQIALDESLISDLEAYRLTLQPKACGIFNIKLMKSGGIQRAQHIADIGNSAGMELMWGCNDESIVSITAALHVAYANPHTKYIDLDGSLDLANDVVSGGFAIKEGIMYPLDLPGLGIQKL</sequence>
<keyword evidence="4 7" id="KW-0413">Isomerase</keyword>
<feature type="binding site" evidence="6">
    <location>
        <position position="241"/>
    </location>
    <ligand>
        <name>Mg(2+)</name>
        <dbReference type="ChEBI" id="CHEBI:18420"/>
    </ligand>
</feature>
<evidence type="ECO:0000256" key="2">
    <source>
        <dbReference type="ARBA" id="ARBA00022723"/>
    </source>
</evidence>
<dbReference type="SUPFAM" id="SSF51604">
    <property type="entry name" value="Enolase C-terminal domain-like"/>
    <property type="match status" value="1"/>
</dbReference>
<dbReference type="Pfam" id="PF13378">
    <property type="entry name" value="MR_MLE_C"/>
    <property type="match status" value="1"/>
</dbReference>
<dbReference type="SFLD" id="SFLDG00180">
    <property type="entry name" value="muconate_cycloisomerase"/>
    <property type="match status" value="1"/>
</dbReference>
<dbReference type="EC" id="5.1.1.-" evidence="7"/>
<dbReference type="SFLD" id="SFLDS00001">
    <property type="entry name" value="Enolase"/>
    <property type="match status" value="1"/>
</dbReference>
<dbReference type="Gene3D" id="3.30.390.10">
    <property type="entry name" value="Enolase-like, N-terminal domain"/>
    <property type="match status" value="1"/>
</dbReference>
<evidence type="ECO:0000256" key="4">
    <source>
        <dbReference type="ARBA" id="ARBA00023235"/>
    </source>
</evidence>
<dbReference type="InterPro" id="IPR029017">
    <property type="entry name" value="Enolase-like_N"/>
</dbReference>